<dbReference type="SUPFAM" id="SSF55729">
    <property type="entry name" value="Acyl-CoA N-acyltransferases (Nat)"/>
    <property type="match status" value="1"/>
</dbReference>
<dbReference type="InterPro" id="IPR016181">
    <property type="entry name" value="Acyl_CoA_acyltransferase"/>
</dbReference>
<dbReference type="AlphaFoldDB" id="A0A542XCW7"/>
<evidence type="ECO:0000313" key="3">
    <source>
        <dbReference type="Proteomes" id="UP000318336"/>
    </source>
</evidence>
<comment type="caution">
    <text evidence="2">The sequence shown here is derived from an EMBL/GenBank/DDBJ whole genome shotgun (WGS) entry which is preliminary data.</text>
</comment>
<keyword evidence="3" id="KW-1185">Reference proteome</keyword>
<evidence type="ECO:0000259" key="1">
    <source>
        <dbReference type="PROSITE" id="PS51186"/>
    </source>
</evidence>
<dbReference type="GO" id="GO:0016747">
    <property type="term" value="F:acyltransferase activity, transferring groups other than amino-acyl groups"/>
    <property type="evidence" value="ECO:0007669"/>
    <property type="project" value="InterPro"/>
</dbReference>
<dbReference type="Proteomes" id="UP000318336">
    <property type="component" value="Unassembled WGS sequence"/>
</dbReference>
<dbReference type="EMBL" id="VFOK01000001">
    <property type="protein sequence ID" value="TQL33671.1"/>
    <property type="molecule type" value="Genomic_DNA"/>
</dbReference>
<dbReference type="InterPro" id="IPR025289">
    <property type="entry name" value="DUF4081"/>
</dbReference>
<gene>
    <name evidence="2" type="ORF">FB554_1822</name>
</gene>
<protein>
    <recommendedName>
        <fullName evidence="1">N-acetyltransferase domain-containing protein</fullName>
    </recommendedName>
</protein>
<evidence type="ECO:0000313" key="2">
    <source>
        <dbReference type="EMBL" id="TQL33671.1"/>
    </source>
</evidence>
<name>A0A542XCW7_9MICO</name>
<organism evidence="2 3">
    <name type="scientific">Barrientosiimonas humi</name>
    <dbReference type="NCBI Taxonomy" id="999931"/>
    <lineage>
        <taxon>Bacteria</taxon>
        <taxon>Bacillati</taxon>
        <taxon>Actinomycetota</taxon>
        <taxon>Actinomycetes</taxon>
        <taxon>Micrococcales</taxon>
        <taxon>Dermacoccaceae</taxon>
        <taxon>Barrientosiimonas</taxon>
    </lineage>
</organism>
<dbReference type="PIRSF" id="PIRSF021603">
    <property type="entry name" value="UCP21603_acetyltransf"/>
    <property type="match status" value="1"/>
</dbReference>
<reference evidence="2 3" key="1">
    <citation type="submission" date="2019-06" db="EMBL/GenBank/DDBJ databases">
        <title>Sequencing the genomes of 1000 actinobacteria strains.</title>
        <authorList>
            <person name="Klenk H.-P."/>
        </authorList>
    </citation>
    <scope>NUCLEOTIDE SEQUENCE [LARGE SCALE GENOMIC DNA]</scope>
    <source>
        <strain evidence="2 3">DSM 24617</strain>
    </source>
</reference>
<feature type="domain" description="N-acetyltransferase" evidence="1">
    <location>
        <begin position="141"/>
        <end position="281"/>
    </location>
</feature>
<dbReference type="Gene3D" id="3.40.630.30">
    <property type="match status" value="1"/>
</dbReference>
<proteinExistence type="predicted"/>
<accession>A0A542XCW7</accession>
<dbReference type="CDD" id="cd04301">
    <property type="entry name" value="NAT_SF"/>
    <property type="match status" value="1"/>
</dbReference>
<dbReference type="PROSITE" id="PS51186">
    <property type="entry name" value="GNAT"/>
    <property type="match status" value="1"/>
</dbReference>
<sequence length="281" mass="30508">MLRTFGATRPLGTRDHDEVMRLCGHDPASSVFVAARVREGGLMSPGSAVGIDDDDGGLRSLCWTSANVVPIECDEVALDLFAGRLRRQRRRSSSIFGLADQVLPLWARLQRHWGQPRSFRPDQPMLAVSTLPSEAGLERHPGVRLARPDELDLVLPASTAMFTEEIGYPPYVGSDRDYRALVASLIDAGHTFVLLEDGRVVFKADVGSLALGVAQIQGVWVAPDRRGQGLATPAMNAVVEHVLQTLAPTVSLYVNGYNEPALRAYHGAGFRQVATFATVIL</sequence>
<dbReference type="InterPro" id="IPR016794">
    <property type="entry name" value="UCP21603_acetyltransf"/>
</dbReference>
<dbReference type="Pfam" id="PF13312">
    <property type="entry name" value="DUF4081"/>
    <property type="match status" value="1"/>
</dbReference>
<dbReference type="RefSeq" id="WP_236022351.1">
    <property type="nucleotide sequence ID" value="NZ_CAJTBP010000001.1"/>
</dbReference>
<dbReference type="InterPro" id="IPR000182">
    <property type="entry name" value="GNAT_dom"/>
</dbReference>
<dbReference type="Pfam" id="PF00583">
    <property type="entry name" value="Acetyltransf_1"/>
    <property type="match status" value="1"/>
</dbReference>